<reference evidence="2 3" key="1">
    <citation type="submission" date="2014-06" db="EMBL/GenBank/DDBJ databases">
        <title>Evolutionary Origins and Diversification of the Mycorrhizal Mutualists.</title>
        <authorList>
            <consortium name="DOE Joint Genome Institute"/>
            <consortium name="Mycorrhizal Genomics Consortium"/>
            <person name="Kohler A."/>
            <person name="Kuo A."/>
            <person name="Nagy L.G."/>
            <person name="Floudas D."/>
            <person name="Copeland A."/>
            <person name="Barry K.W."/>
            <person name="Cichocki N."/>
            <person name="Veneault-Fourrey C."/>
            <person name="LaButti K."/>
            <person name="Lindquist E.A."/>
            <person name="Lipzen A."/>
            <person name="Lundell T."/>
            <person name="Morin E."/>
            <person name="Murat C."/>
            <person name="Riley R."/>
            <person name="Ohm R."/>
            <person name="Sun H."/>
            <person name="Tunlid A."/>
            <person name="Henrissat B."/>
            <person name="Grigoriev I.V."/>
            <person name="Hibbett D.S."/>
            <person name="Martin F."/>
        </authorList>
    </citation>
    <scope>NUCLEOTIDE SEQUENCE [LARGE SCALE GENOMIC DNA]</scope>
    <source>
        <strain evidence="2 3">SS14</strain>
    </source>
</reference>
<keyword evidence="3" id="KW-1185">Reference proteome</keyword>
<protein>
    <submittedName>
        <fullName evidence="2">Unplaced genomic scaffold SPHSTscaffold_56, whole genome shotgun sequence</fullName>
    </submittedName>
</protein>
<feature type="region of interest" description="Disordered" evidence="1">
    <location>
        <begin position="340"/>
        <end position="454"/>
    </location>
</feature>
<dbReference type="InterPro" id="IPR046521">
    <property type="entry name" value="DUF6698"/>
</dbReference>
<feature type="region of interest" description="Disordered" evidence="1">
    <location>
        <begin position="28"/>
        <end position="57"/>
    </location>
</feature>
<dbReference type="EMBL" id="KN837131">
    <property type="protein sequence ID" value="KIJ42289.1"/>
    <property type="molecule type" value="Genomic_DNA"/>
</dbReference>
<evidence type="ECO:0000313" key="3">
    <source>
        <dbReference type="Proteomes" id="UP000054279"/>
    </source>
</evidence>
<dbReference type="Proteomes" id="UP000054279">
    <property type="component" value="Unassembled WGS sequence"/>
</dbReference>
<feature type="compositionally biased region" description="Basic and acidic residues" evidence="1">
    <location>
        <begin position="352"/>
        <end position="373"/>
    </location>
</feature>
<name>A0A0C9V5S8_SPHS4</name>
<gene>
    <name evidence="2" type="ORF">M422DRAFT_254694</name>
</gene>
<dbReference type="Pfam" id="PF20414">
    <property type="entry name" value="DUF6698"/>
    <property type="match status" value="1"/>
</dbReference>
<organism evidence="2 3">
    <name type="scientific">Sphaerobolus stellatus (strain SS14)</name>
    <dbReference type="NCBI Taxonomy" id="990650"/>
    <lineage>
        <taxon>Eukaryota</taxon>
        <taxon>Fungi</taxon>
        <taxon>Dikarya</taxon>
        <taxon>Basidiomycota</taxon>
        <taxon>Agaricomycotina</taxon>
        <taxon>Agaricomycetes</taxon>
        <taxon>Phallomycetidae</taxon>
        <taxon>Geastrales</taxon>
        <taxon>Sphaerobolaceae</taxon>
        <taxon>Sphaerobolus</taxon>
    </lineage>
</organism>
<proteinExistence type="predicted"/>
<evidence type="ECO:0000313" key="2">
    <source>
        <dbReference type="EMBL" id="KIJ42289.1"/>
    </source>
</evidence>
<feature type="compositionally biased region" description="Basic residues" evidence="1">
    <location>
        <begin position="423"/>
        <end position="436"/>
    </location>
</feature>
<dbReference type="AlphaFoldDB" id="A0A0C9V5S8"/>
<sequence>MIRLFGFLRHDKNRITIQLANKDKELAAATNRDDSAEVSMRPSGKTPPQRSQLKPQHIADATQRSRIVQAAHKFTYMNMLWLRDSEEVFGLQVDPDYIPANRFKSMEEKCQGILAELREEIPAKWHDEISNVMVIHTFNEEMTQMRSNGSHRVREVGPFIFNCSNNLFYDDEQRTTKFKEDIGFVVNEEGDKWKMFRNPALMKTYSALVRGVKSIQGLSPDEITKPAAKSTVETKWRVRSITPVAIAMAAVYTRFAASNDRSFQAVGSQTGIGYQEDYEYYLKYLYEGLRLEVPSVQDIFEVWNDIFYPKRSEAPKTISGSVDEDLDGFLNDLHAEADEARVKQQQNEQVSDEDHMEHSPSWRESRPCSRELTEPQMSKQNLPSNARPHQSRSSLRSSSLLMDLEGSPSSRCHRTTRNEGGKNSKKKSVPKKRKAAKIVESSEDENIPPQPKQR</sequence>
<dbReference type="HOGENOM" id="CLU_031744_3_1_1"/>
<feature type="compositionally biased region" description="Low complexity" evidence="1">
    <location>
        <begin position="391"/>
        <end position="401"/>
    </location>
</feature>
<evidence type="ECO:0000256" key="1">
    <source>
        <dbReference type="SAM" id="MobiDB-lite"/>
    </source>
</evidence>
<feature type="compositionally biased region" description="Polar residues" evidence="1">
    <location>
        <begin position="375"/>
        <end position="388"/>
    </location>
</feature>
<dbReference type="OrthoDB" id="3248009at2759"/>
<accession>A0A0C9V5S8</accession>